<evidence type="ECO:0000313" key="10">
    <source>
        <dbReference type="Proteomes" id="UP000002186"/>
    </source>
</evidence>
<evidence type="ECO:0000313" key="9">
    <source>
        <dbReference type="EMBL" id="TXH90494.1"/>
    </source>
</evidence>
<keyword evidence="3 6" id="KW-0249">Electron transport</keyword>
<dbReference type="InterPro" id="IPR011900">
    <property type="entry name" value="GRX_bact"/>
</dbReference>
<dbReference type="HOGENOM" id="CLU_026126_7_3_4"/>
<keyword evidence="2 6" id="KW-0813">Transport</keyword>
<dbReference type="Proteomes" id="UP000002186">
    <property type="component" value="Chromosome"/>
</dbReference>
<name>C4ZPA4_THASP</name>
<dbReference type="NCBIfam" id="TIGR02181">
    <property type="entry name" value="GRX_bact"/>
    <property type="match status" value="1"/>
</dbReference>
<evidence type="ECO:0000256" key="3">
    <source>
        <dbReference type="ARBA" id="ARBA00022982"/>
    </source>
</evidence>
<keyword evidence="4" id="KW-1015">Disulfide bond</keyword>
<reference evidence="9 11" key="3">
    <citation type="submission" date="2018-09" db="EMBL/GenBank/DDBJ databases">
        <title>Metagenome Assembled Genomes from an Advanced Water Purification Facility.</title>
        <authorList>
            <person name="Stamps B.W."/>
            <person name="Spear J.R."/>
        </authorList>
    </citation>
    <scope>NUCLEOTIDE SEQUENCE [LARGE SCALE GENOMIC DNA]</scope>
    <source>
        <strain evidence="9">Bin_27_1</strain>
    </source>
</reference>
<dbReference type="STRING" id="85643.Tmz1t_1542"/>
<dbReference type="Proteomes" id="UP000321192">
    <property type="component" value="Unassembled WGS sequence"/>
</dbReference>
<dbReference type="EMBL" id="SSFD01000046">
    <property type="protein sequence ID" value="TXH90494.1"/>
    <property type="molecule type" value="Genomic_DNA"/>
</dbReference>
<accession>C4ZPA4</accession>
<dbReference type="SUPFAM" id="SSF52833">
    <property type="entry name" value="Thioredoxin-like"/>
    <property type="match status" value="1"/>
</dbReference>
<dbReference type="KEGG" id="tmz:Tmz1t_1542"/>
<comment type="similarity">
    <text evidence="1 6">Belongs to the glutaredoxin family.</text>
</comment>
<dbReference type="GO" id="GO:0005737">
    <property type="term" value="C:cytoplasm"/>
    <property type="evidence" value="ECO:0007669"/>
    <property type="project" value="TreeGrafter"/>
</dbReference>
<keyword evidence="10" id="KW-1185">Reference proteome</keyword>
<dbReference type="CDD" id="cd03418">
    <property type="entry name" value="GRX_GRXb_1_3_like"/>
    <property type="match status" value="1"/>
</dbReference>
<sequence>MQPPIRMYATATCPYCIRAEQLLLDKGVVGLDKIRVDLDPSRREEMMKLSGRRTVPQIFIGDYHVGGCDDLLALERGGRLAALLRGESA</sequence>
<dbReference type="OrthoDB" id="9814618at2"/>
<dbReference type="AlphaFoldDB" id="C4ZPA4"/>
<feature type="domain" description="Glutaredoxin" evidence="7">
    <location>
        <begin position="6"/>
        <end position="65"/>
    </location>
</feature>
<keyword evidence="5 6" id="KW-0676">Redox-active center</keyword>
<dbReference type="RefSeq" id="WP_004326029.1">
    <property type="nucleotide sequence ID" value="NC_011662.2"/>
</dbReference>
<organism evidence="8 10">
    <name type="scientific">Thauera aminoaromatica</name>
    <dbReference type="NCBI Taxonomy" id="164330"/>
    <lineage>
        <taxon>Bacteria</taxon>
        <taxon>Pseudomonadati</taxon>
        <taxon>Pseudomonadota</taxon>
        <taxon>Betaproteobacteria</taxon>
        <taxon>Rhodocyclales</taxon>
        <taxon>Zoogloeaceae</taxon>
        <taxon>Thauera</taxon>
    </lineage>
</organism>
<dbReference type="PANTHER" id="PTHR45694">
    <property type="entry name" value="GLUTAREDOXIN 2"/>
    <property type="match status" value="1"/>
</dbReference>
<dbReference type="GO" id="GO:0034599">
    <property type="term" value="P:cellular response to oxidative stress"/>
    <property type="evidence" value="ECO:0007669"/>
    <property type="project" value="TreeGrafter"/>
</dbReference>
<reference evidence="10" key="1">
    <citation type="submission" date="2009-05" db="EMBL/GenBank/DDBJ databases">
        <title>Complete sequence of chromosome of Thauera sp. MZ1T.</title>
        <authorList>
            <consortium name="US DOE Joint Genome Institute"/>
            <person name="Lucas S."/>
            <person name="Copeland A."/>
            <person name="Lapidus A."/>
            <person name="Glavina del Rio T."/>
            <person name="Dalin E."/>
            <person name="Tice H."/>
            <person name="Bruce D."/>
            <person name="Goodwin L."/>
            <person name="Pitluck S."/>
            <person name="Sims D."/>
            <person name="Brettin T."/>
            <person name="Detter J.C."/>
            <person name="Han C."/>
            <person name="Larimer F."/>
            <person name="Land M."/>
            <person name="Hauser L."/>
            <person name="Kyrpides N."/>
            <person name="Mikhailova N."/>
            <person name="Sayler G.S."/>
        </authorList>
    </citation>
    <scope>NUCLEOTIDE SEQUENCE [LARGE SCALE GENOMIC DNA]</scope>
    <source>
        <strain evidence="10">MZ1T</strain>
    </source>
</reference>
<evidence type="ECO:0000256" key="4">
    <source>
        <dbReference type="ARBA" id="ARBA00023157"/>
    </source>
</evidence>
<dbReference type="GO" id="GO:0015038">
    <property type="term" value="F:glutathione disulfide oxidoreductase activity"/>
    <property type="evidence" value="ECO:0007669"/>
    <property type="project" value="UniProtKB-UniRule"/>
</dbReference>
<dbReference type="PANTHER" id="PTHR45694:SF18">
    <property type="entry name" value="GLUTAREDOXIN-1-RELATED"/>
    <property type="match status" value="1"/>
</dbReference>
<comment type="function">
    <text evidence="6">Has a glutathione-disulfide oxidoreductase activity in the presence of NADPH and glutathione reductase. Reduces low molecular weight disulfides and proteins.</text>
</comment>
<evidence type="ECO:0000259" key="7">
    <source>
        <dbReference type="Pfam" id="PF00462"/>
    </source>
</evidence>
<dbReference type="PRINTS" id="PR00160">
    <property type="entry name" value="GLUTAREDOXIN"/>
</dbReference>
<accession>A0A5C7T302</accession>
<evidence type="ECO:0000313" key="11">
    <source>
        <dbReference type="Proteomes" id="UP000321192"/>
    </source>
</evidence>
<dbReference type="InterPro" id="IPR011767">
    <property type="entry name" value="GLR_AS"/>
</dbReference>
<protein>
    <recommendedName>
        <fullName evidence="6">Glutaredoxin</fullName>
    </recommendedName>
</protein>
<evidence type="ECO:0000256" key="5">
    <source>
        <dbReference type="ARBA" id="ARBA00023284"/>
    </source>
</evidence>
<dbReference type="Gene3D" id="3.40.30.10">
    <property type="entry name" value="Glutaredoxin"/>
    <property type="match status" value="1"/>
</dbReference>
<gene>
    <name evidence="9" type="primary">grxC</name>
    <name evidence="8" type="ordered locus">Tmz1t_1542</name>
    <name evidence="9" type="ORF">E6Q80_03400</name>
</gene>
<reference evidence="8 10" key="2">
    <citation type="journal article" date="2012" name="Stand. Genomic Sci.">
        <title>Complete genome sequence of Thauera aminoaromatica strain MZ1T.</title>
        <authorList>
            <person name="Jiang K."/>
            <person name="Sanseverino J."/>
            <person name="Chauhan A."/>
            <person name="Lucas S."/>
            <person name="Copeland A."/>
            <person name="Lapidus A."/>
            <person name="Del Rio T.G."/>
            <person name="Dalin E."/>
            <person name="Tice H."/>
            <person name="Bruce D."/>
            <person name="Goodwin L."/>
            <person name="Pitluck S."/>
            <person name="Sims D."/>
            <person name="Brettin T."/>
            <person name="Detter J.C."/>
            <person name="Han C."/>
            <person name="Chang Y.J."/>
            <person name="Larimer F."/>
            <person name="Land M."/>
            <person name="Hauser L."/>
            <person name="Kyrpides N.C."/>
            <person name="Mikhailova N."/>
            <person name="Moser S."/>
            <person name="Jegier P."/>
            <person name="Close D."/>
            <person name="Debruyn J.M."/>
            <person name="Wang Y."/>
            <person name="Layton A.C."/>
            <person name="Allen M.S."/>
            <person name="Sayler G.S."/>
        </authorList>
    </citation>
    <scope>NUCLEOTIDE SEQUENCE [LARGE SCALE GENOMIC DNA]</scope>
    <source>
        <strain evidence="8 10">MZ1T</strain>
    </source>
</reference>
<dbReference type="InterPro" id="IPR036249">
    <property type="entry name" value="Thioredoxin-like_sf"/>
</dbReference>
<evidence type="ECO:0000313" key="8">
    <source>
        <dbReference type="EMBL" id="ACK54300.1"/>
    </source>
</evidence>
<dbReference type="eggNOG" id="COG0695">
    <property type="taxonomic scope" value="Bacteria"/>
</dbReference>
<dbReference type="PROSITE" id="PS00195">
    <property type="entry name" value="GLUTAREDOXIN_1"/>
    <property type="match status" value="1"/>
</dbReference>
<dbReference type="GO" id="GO:0045454">
    <property type="term" value="P:cell redox homeostasis"/>
    <property type="evidence" value="ECO:0007669"/>
    <property type="project" value="InterPro"/>
</dbReference>
<dbReference type="PROSITE" id="PS51354">
    <property type="entry name" value="GLUTAREDOXIN_2"/>
    <property type="match status" value="1"/>
</dbReference>
<dbReference type="InterPro" id="IPR014025">
    <property type="entry name" value="Glutaredoxin_subgr"/>
</dbReference>
<keyword evidence="6" id="KW-0963">Cytoplasm</keyword>
<dbReference type="InterPro" id="IPR002109">
    <property type="entry name" value="Glutaredoxin"/>
</dbReference>
<dbReference type="EMBL" id="CP001281">
    <property type="protein sequence ID" value="ACK54300.1"/>
    <property type="molecule type" value="Genomic_DNA"/>
</dbReference>
<evidence type="ECO:0000256" key="6">
    <source>
        <dbReference type="RuleBase" id="RU364065"/>
    </source>
</evidence>
<evidence type="ECO:0000256" key="2">
    <source>
        <dbReference type="ARBA" id="ARBA00022448"/>
    </source>
</evidence>
<dbReference type="Pfam" id="PF00462">
    <property type="entry name" value="Glutaredoxin"/>
    <property type="match status" value="1"/>
</dbReference>
<proteinExistence type="inferred from homology"/>
<evidence type="ECO:0000256" key="1">
    <source>
        <dbReference type="ARBA" id="ARBA00007787"/>
    </source>
</evidence>